<dbReference type="EMBL" id="APVL01000001">
    <property type="protein sequence ID" value="EWG12889.1"/>
    <property type="molecule type" value="Genomic_DNA"/>
</dbReference>
<dbReference type="Gene3D" id="3.40.50.720">
    <property type="entry name" value="NAD(P)-binding Rossmann-like Domain"/>
    <property type="match status" value="1"/>
</dbReference>
<dbReference type="InterPro" id="IPR016040">
    <property type="entry name" value="NAD(P)-bd_dom"/>
</dbReference>
<dbReference type="RefSeq" id="WP_035325710.1">
    <property type="nucleotide sequence ID" value="NZ_APVL01000001.1"/>
</dbReference>
<dbReference type="Proteomes" id="UP000019270">
    <property type="component" value="Unassembled WGS sequence"/>
</dbReference>
<name>W7LLA1_CYTFI</name>
<dbReference type="eggNOG" id="COG0702">
    <property type="taxonomic scope" value="Bacteria"/>
</dbReference>
<organism evidence="2 3">
    <name type="scientific">Cytobacillus firmus DS1</name>
    <dbReference type="NCBI Taxonomy" id="1307436"/>
    <lineage>
        <taxon>Bacteria</taxon>
        <taxon>Bacillati</taxon>
        <taxon>Bacillota</taxon>
        <taxon>Bacilli</taxon>
        <taxon>Bacillales</taxon>
        <taxon>Bacillaceae</taxon>
        <taxon>Cytobacillus</taxon>
    </lineage>
</organism>
<protein>
    <recommendedName>
        <fullName evidence="1">NAD(P)-binding domain-containing protein</fullName>
    </recommendedName>
</protein>
<proteinExistence type="predicted"/>
<evidence type="ECO:0000313" key="2">
    <source>
        <dbReference type="EMBL" id="EWG12889.1"/>
    </source>
</evidence>
<dbReference type="PANTHER" id="PTHR14097">
    <property type="entry name" value="OXIDOREDUCTASE HTATIP2"/>
    <property type="match status" value="1"/>
</dbReference>
<dbReference type="SUPFAM" id="SSF51735">
    <property type="entry name" value="NAD(P)-binding Rossmann-fold domains"/>
    <property type="match status" value="1"/>
</dbReference>
<dbReference type="PATRIC" id="fig|1307436.3.peg.148"/>
<reference evidence="2 3" key="2">
    <citation type="journal article" date="2016" name="Sci. Rep.">
        <title>A novel serine protease, Sep1, from Bacillus firmus DS-1 has nematicidal activity and degrades multiple intestinal-associated nematode proteins.</title>
        <authorList>
            <person name="Geng C."/>
            <person name="Nie X."/>
            <person name="Tang Z."/>
            <person name="Zhang Y."/>
            <person name="Lin J."/>
            <person name="Sun M."/>
            <person name="Peng D."/>
        </authorList>
    </citation>
    <scope>NUCLEOTIDE SEQUENCE [LARGE SCALE GENOMIC DNA]</scope>
    <source>
        <strain evidence="2 3">DS1</strain>
    </source>
</reference>
<dbReference type="InterPro" id="IPR036291">
    <property type="entry name" value="NAD(P)-bd_dom_sf"/>
</dbReference>
<evidence type="ECO:0000313" key="3">
    <source>
        <dbReference type="Proteomes" id="UP000019270"/>
    </source>
</evidence>
<dbReference type="PANTHER" id="PTHR14097:SF7">
    <property type="entry name" value="OXIDOREDUCTASE HTATIP2"/>
    <property type="match status" value="1"/>
</dbReference>
<dbReference type="AlphaFoldDB" id="W7LLA1"/>
<feature type="domain" description="NAD(P)-binding" evidence="1">
    <location>
        <begin position="7"/>
        <end position="151"/>
    </location>
</feature>
<dbReference type="Pfam" id="PF13460">
    <property type="entry name" value="NAD_binding_10"/>
    <property type="match status" value="1"/>
</dbReference>
<accession>W7LLA1</accession>
<dbReference type="OrthoDB" id="9798632at2"/>
<comment type="caution">
    <text evidence="2">The sequence shown here is derived from an EMBL/GenBank/DDBJ whole genome shotgun (WGS) entry which is preliminary data.</text>
</comment>
<reference evidence="3" key="1">
    <citation type="submission" date="2013-03" db="EMBL/GenBank/DDBJ databases">
        <title>Draft genome sequence of Bacillus firmus DS1.</title>
        <authorList>
            <person name="Peng D."/>
            <person name="Zhu L."/>
            <person name="Sun M."/>
        </authorList>
    </citation>
    <scope>NUCLEOTIDE SEQUENCE [LARGE SCALE GENOMIC DNA]</scope>
    <source>
        <strain evidence="3">DS1</strain>
    </source>
</reference>
<sequence length="217" mass="24372">MHALVIGATGATGKDLLDLLLEDEYFHQVDVFVRRDLPIKHEKLKVHVIDFDQSGQWKHSVKGDVLFSCLGTTLKAAGSKEAQWKIDYDYQYQFAKIARENHVSHYVLVSSGGSSPNSRFFYPRMKGQLEESVKDLGFPGVTIIKPPVLVRKNSDRTMEVAGMKAVKFFNKFGLLRSQEPLPTEILAQAMIQSVKPPRSGIFTLEGEAIRECAGKFE</sequence>
<gene>
    <name evidence="2" type="ORF">PBF_00660</name>
</gene>
<evidence type="ECO:0000259" key="1">
    <source>
        <dbReference type="Pfam" id="PF13460"/>
    </source>
</evidence>